<feature type="signal peptide" evidence="8">
    <location>
        <begin position="1"/>
        <end position="23"/>
    </location>
</feature>
<comment type="similarity">
    <text evidence="2">Belongs to the OmpP1/FadL family.</text>
</comment>
<dbReference type="PANTHER" id="PTHR35093">
    <property type="entry name" value="OUTER MEMBRANE PROTEIN NMB0088-RELATED"/>
    <property type="match status" value="1"/>
</dbReference>
<accession>W4LWA2</accession>
<evidence type="ECO:0000256" key="4">
    <source>
        <dbReference type="ARBA" id="ARBA00022692"/>
    </source>
</evidence>
<evidence type="ECO:0000313" key="10">
    <source>
        <dbReference type="Proteomes" id="UP000019141"/>
    </source>
</evidence>
<dbReference type="GO" id="GO:0009279">
    <property type="term" value="C:cell outer membrane"/>
    <property type="evidence" value="ECO:0007669"/>
    <property type="project" value="UniProtKB-SubCell"/>
</dbReference>
<organism evidence="9 10">
    <name type="scientific">Entotheonella factor</name>
    <dbReference type="NCBI Taxonomy" id="1429438"/>
    <lineage>
        <taxon>Bacteria</taxon>
        <taxon>Pseudomonadati</taxon>
        <taxon>Nitrospinota/Tectimicrobiota group</taxon>
        <taxon>Candidatus Tectimicrobiota</taxon>
        <taxon>Candidatus Entotheonellia</taxon>
        <taxon>Candidatus Entotheonellales</taxon>
        <taxon>Candidatus Entotheonellaceae</taxon>
        <taxon>Candidatus Entotheonella</taxon>
    </lineage>
</organism>
<evidence type="ECO:0000313" key="9">
    <source>
        <dbReference type="EMBL" id="ETX02173.1"/>
    </source>
</evidence>
<evidence type="ECO:0000256" key="3">
    <source>
        <dbReference type="ARBA" id="ARBA00022452"/>
    </source>
</evidence>
<keyword evidence="10" id="KW-1185">Reference proteome</keyword>
<evidence type="ECO:0000256" key="8">
    <source>
        <dbReference type="SAM" id="SignalP"/>
    </source>
</evidence>
<reference evidence="9 10" key="1">
    <citation type="journal article" date="2014" name="Nature">
        <title>An environmental bacterial taxon with a large and distinct metabolic repertoire.</title>
        <authorList>
            <person name="Wilson M.C."/>
            <person name="Mori T."/>
            <person name="Ruckert C."/>
            <person name="Uria A.R."/>
            <person name="Helf M.J."/>
            <person name="Takada K."/>
            <person name="Gernert C."/>
            <person name="Steffens U.A."/>
            <person name="Heycke N."/>
            <person name="Schmitt S."/>
            <person name="Rinke C."/>
            <person name="Helfrich E.J."/>
            <person name="Brachmann A.O."/>
            <person name="Gurgui C."/>
            <person name="Wakimoto T."/>
            <person name="Kracht M."/>
            <person name="Crusemann M."/>
            <person name="Hentschel U."/>
            <person name="Abe I."/>
            <person name="Matsunaga S."/>
            <person name="Kalinowski J."/>
            <person name="Takeyama H."/>
            <person name="Piel J."/>
        </authorList>
    </citation>
    <scope>NUCLEOTIDE SEQUENCE [LARGE SCALE GENOMIC DNA]</scope>
    <source>
        <strain evidence="10">TSY1</strain>
    </source>
</reference>
<comment type="caution">
    <text evidence="9">The sequence shown here is derived from an EMBL/GenBank/DDBJ whole genome shotgun (WGS) entry which is preliminary data.</text>
</comment>
<name>W4LWA2_ENTF1</name>
<dbReference type="EMBL" id="AZHW01000170">
    <property type="protein sequence ID" value="ETX02173.1"/>
    <property type="molecule type" value="Genomic_DNA"/>
</dbReference>
<keyword evidence="4" id="KW-0812">Transmembrane</keyword>
<keyword evidence="3" id="KW-1134">Transmembrane beta strand</keyword>
<evidence type="ECO:0000256" key="7">
    <source>
        <dbReference type="ARBA" id="ARBA00023237"/>
    </source>
</evidence>
<dbReference type="PANTHER" id="PTHR35093:SF8">
    <property type="entry name" value="OUTER MEMBRANE PROTEIN NMB0088-RELATED"/>
    <property type="match status" value="1"/>
</dbReference>
<dbReference type="HOGENOM" id="CLU_588866_0_0_7"/>
<evidence type="ECO:0000256" key="1">
    <source>
        <dbReference type="ARBA" id="ARBA00004571"/>
    </source>
</evidence>
<feature type="chain" id="PRO_5004844691" evidence="8">
    <location>
        <begin position="24"/>
        <end position="464"/>
    </location>
</feature>
<keyword evidence="5 8" id="KW-0732">Signal</keyword>
<keyword evidence="7" id="KW-0998">Cell outer membrane</keyword>
<dbReference type="SUPFAM" id="SSF56935">
    <property type="entry name" value="Porins"/>
    <property type="match status" value="1"/>
</dbReference>
<evidence type="ECO:0000256" key="5">
    <source>
        <dbReference type="ARBA" id="ARBA00022729"/>
    </source>
</evidence>
<evidence type="ECO:0000256" key="6">
    <source>
        <dbReference type="ARBA" id="ARBA00023136"/>
    </source>
</evidence>
<comment type="subcellular location">
    <subcellularLocation>
        <location evidence="1">Cell outer membrane</location>
        <topology evidence="1">Multi-pass membrane protein</topology>
    </subcellularLocation>
</comment>
<sequence>MRLQRARLCVILLGLIMPSVLHAQTLPFGLSLPRALNFATSPTPVGAGARAQGQAVAFIAVADDATAASHNPGGLVQLERPEISIVGSHFTRVERQDVNLPDTLIANQTLEGFNLNYLSLAFPFRVRQRNVVVSLNYQRLFDFRGATDTVTSFRILDPNTGFVSGAGSHDVRSDQSGGLFSISPAIAVQISPTFSIGVALNIWPDLFDNGWEQEVTIRSSGLVFSGNNLVPFTSTGQIKEDFSFEGINATAGFLWTINSVFTLGGVFRSPFTADVTRTNETQLELTLQNGTAPVNIACRFRDKLDMDMPMAYGLGLAARLTTELRLALDVSRVHWSDFRLDDARQPSAVEQAECAVLSVTTPVGKGPAILNGEGDDTTSVRLGAEYLWVRPAYVIPIRAGAFYDPEPGAMGTDHFFGFSLGSGIAVKSLIVDVAYTFRAGTVETEATDTTVHQHNVLASVIYHF</sequence>
<dbReference type="Pfam" id="PF03349">
    <property type="entry name" value="Toluene_X"/>
    <property type="match status" value="1"/>
</dbReference>
<dbReference type="InterPro" id="IPR005017">
    <property type="entry name" value="OMPP1/FadL/TodX"/>
</dbReference>
<evidence type="ECO:0000256" key="2">
    <source>
        <dbReference type="ARBA" id="ARBA00008163"/>
    </source>
</evidence>
<dbReference type="AlphaFoldDB" id="W4LWA2"/>
<dbReference type="GO" id="GO:0015483">
    <property type="term" value="F:long-chain fatty acid transporting porin activity"/>
    <property type="evidence" value="ECO:0007669"/>
    <property type="project" value="TreeGrafter"/>
</dbReference>
<protein>
    <submittedName>
        <fullName evidence="9">Uncharacterized protein</fullName>
    </submittedName>
</protein>
<keyword evidence="6" id="KW-0472">Membrane</keyword>
<dbReference type="Gene3D" id="2.40.160.60">
    <property type="entry name" value="Outer membrane protein transport protein (OMPP1/FadL/TodX)"/>
    <property type="match status" value="1"/>
</dbReference>
<dbReference type="Proteomes" id="UP000019141">
    <property type="component" value="Unassembled WGS sequence"/>
</dbReference>
<proteinExistence type="inferred from homology"/>
<gene>
    <name evidence="9" type="ORF">ETSY1_04515</name>
</gene>